<evidence type="ECO:0000256" key="1">
    <source>
        <dbReference type="ARBA" id="ARBA00004651"/>
    </source>
</evidence>
<dbReference type="GO" id="GO:0005886">
    <property type="term" value="C:plasma membrane"/>
    <property type="evidence" value="ECO:0007669"/>
    <property type="project" value="UniProtKB-SubCell"/>
</dbReference>
<proteinExistence type="predicted"/>
<comment type="caution">
    <text evidence="7">The sequence shown here is derived from an EMBL/GenBank/DDBJ whole genome shotgun (WGS) entry which is preliminary data.</text>
</comment>
<dbReference type="GO" id="GO:0015171">
    <property type="term" value="F:amino acid transmembrane transporter activity"/>
    <property type="evidence" value="ECO:0007669"/>
    <property type="project" value="TreeGrafter"/>
</dbReference>
<dbReference type="EMBL" id="JACHDB010000001">
    <property type="protein sequence ID" value="MBB5430418.1"/>
    <property type="molecule type" value="Genomic_DNA"/>
</dbReference>
<name>A0A7W8VC03_9ACTN</name>
<dbReference type="InterPro" id="IPR001123">
    <property type="entry name" value="LeuE-type"/>
</dbReference>
<dbReference type="PIRSF" id="PIRSF006324">
    <property type="entry name" value="LeuE"/>
    <property type="match status" value="1"/>
</dbReference>
<sequence>MLPTLLAFVGAAFLIAVSPGPSAAVILRQTVRDGRRTALATVLGNEAGVLFWGVAAALGLSALVTASQIAYEVLRFGGAAVLIWLGVQSLLAARRGGGAAPADGADAPRPTPTRWSAFRLGVVTNVANPKAAVFAVSFLPQFVPAGAPVLPSLLALAVLWTLIDLAWFVFVVWVVALVREVFARPAVRRWMEAVSGTVLIGLGVRVVTAAP</sequence>
<dbReference type="Pfam" id="PF01810">
    <property type="entry name" value="LysE"/>
    <property type="match status" value="1"/>
</dbReference>
<evidence type="ECO:0000313" key="7">
    <source>
        <dbReference type="EMBL" id="MBB5430418.1"/>
    </source>
</evidence>
<gene>
    <name evidence="7" type="ORF">HDA36_000502</name>
</gene>
<keyword evidence="4 6" id="KW-1133">Transmembrane helix</keyword>
<dbReference type="PANTHER" id="PTHR30086:SF20">
    <property type="entry name" value="ARGININE EXPORTER PROTEIN ARGO-RELATED"/>
    <property type="match status" value="1"/>
</dbReference>
<feature type="transmembrane region" description="Helical" evidence="6">
    <location>
        <begin position="190"/>
        <end position="210"/>
    </location>
</feature>
<protein>
    <submittedName>
        <fullName evidence="7">Threonine/homoserine/homoserine lactone efflux protein</fullName>
    </submittedName>
</protein>
<keyword evidence="2" id="KW-1003">Cell membrane</keyword>
<feature type="transmembrane region" description="Helical" evidence="6">
    <location>
        <begin position="48"/>
        <end position="66"/>
    </location>
</feature>
<evidence type="ECO:0000313" key="8">
    <source>
        <dbReference type="Proteomes" id="UP000572635"/>
    </source>
</evidence>
<dbReference type="AlphaFoldDB" id="A0A7W8VC03"/>
<dbReference type="RefSeq" id="WP_184388277.1">
    <property type="nucleotide sequence ID" value="NZ_BAAAJD010000023.1"/>
</dbReference>
<evidence type="ECO:0000256" key="5">
    <source>
        <dbReference type="ARBA" id="ARBA00023136"/>
    </source>
</evidence>
<comment type="subcellular location">
    <subcellularLocation>
        <location evidence="1">Cell membrane</location>
        <topology evidence="1">Multi-pass membrane protein</topology>
    </subcellularLocation>
</comment>
<evidence type="ECO:0000256" key="3">
    <source>
        <dbReference type="ARBA" id="ARBA00022692"/>
    </source>
</evidence>
<feature type="transmembrane region" description="Helical" evidence="6">
    <location>
        <begin position="153"/>
        <end position="178"/>
    </location>
</feature>
<dbReference type="Proteomes" id="UP000572635">
    <property type="component" value="Unassembled WGS sequence"/>
</dbReference>
<keyword evidence="8" id="KW-1185">Reference proteome</keyword>
<organism evidence="7 8">
    <name type="scientific">Nocardiopsis composta</name>
    <dbReference type="NCBI Taxonomy" id="157465"/>
    <lineage>
        <taxon>Bacteria</taxon>
        <taxon>Bacillati</taxon>
        <taxon>Actinomycetota</taxon>
        <taxon>Actinomycetes</taxon>
        <taxon>Streptosporangiales</taxon>
        <taxon>Nocardiopsidaceae</taxon>
        <taxon>Nocardiopsis</taxon>
    </lineage>
</organism>
<evidence type="ECO:0000256" key="2">
    <source>
        <dbReference type="ARBA" id="ARBA00022475"/>
    </source>
</evidence>
<keyword evidence="5 6" id="KW-0472">Membrane</keyword>
<dbReference type="PANTHER" id="PTHR30086">
    <property type="entry name" value="ARGININE EXPORTER PROTEIN ARGO"/>
    <property type="match status" value="1"/>
</dbReference>
<keyword evidence="3 6" id="KW-0812">Transmembrane</keyword>
<evidence type="ECO:0000256" key="6">
    <source>
        <dbReference type="SAM" id="Phobius"/>
    </source>
</evidence>
<evidence type="ECO:0000256" key="4">
    <source>
        <dbReference type="ARBA" id="ARBA00022989"/>
    </source>
</evidence>
<reference evidence="7 8" key="1">
    <citation type="submission" date="2020-08" db="EMBL/GenBank/DDBJ databases">
        <title>Sequencing the genomes of 1000 actinobacteria strains.</title>
        <authorList>
            <person name="Klenk H.-P."/>
        </authorList>
    </citation>
    <scope>NUCLEOTIDE SEQUENCE [LARGE SCALE GENOMIC DNA]</scope>
    <source>
        <strain evidence="7 8">DSM 44551</strain>
    </source>
</reference>
<accession>A0A7W8VC03</accession>